<sequence length="349" mass="40718">MNEYSSQHIADIHFVYGLCNGSANKAVVEYARRFPNRRTLNARTFVRIHLRLAENGIRRLGNERTRVLSLQDEHQILQMITQDPSLSIRRIANRLSLSKWSVWKILKREGLHPYHFRRVQEILEPDYVRRAIFCSWIFRETRYDPNFLKRIMWTDEATFTRSGYTNYRNEHLWLQENPHAIRPSSFQHKFSVNVWAGMIDDILIGPIILPETMNSPRFLNFLETNFLDALLELPLAYRSRMILQLDGAPAHFALLVRNHLNAHYSSWIGRGGTIAWPPRSPDLTPLDFFFVGHTQTKSVCKCAKYARGVSRKNNSSSKRIARRQGNDPALYATRCTKSNSMSAETRRSL</sequence>
<evidence type="ECO:0000313" key="2">
    <source>
        <dbReference type="Proteomes" id="UP001314205"/>
    </source>
</evidence>
<gene>
    <name evidence="1" type="ORF">PARMNEM_LOCUS12382</name>
</gene>
<dbReference type="PANTHER" id="PTHR47326">
    <property type="entry name" value="TRANSPOSABLE ELEMENT TC3 TRANSPOSASE-LIKE PROTEIN"/>
    <property type="match status" value="1"/>
</dbReference>
<evidence type="ECO:0000313" key="1">
    <source>
        <dbReference type="EMBL" id="CAK1592428.1"/>
    </source>
</evidence>
<accession>A0AAV1LBW0</accession>
<dbReference type="Gene3D" id="3.30.420.10">
    <property type="entry name" value="Ribonuclease H-like superfamily/Ribonuclease H"/>
    <property type="match status" value="1"/>
</dbReference>
<dbReference type="GO" id="GO:0003676">
    <property type="term" value="F:nucleic acid binding"/>
    <property type="evidence" value="ECO:0007669"/>
    <property type="project" value="InterPro"/>
</dbReference>
<keyword evidence="2" id="KW-1185">Reference proteome</keyword>
<dbReference type="InterPro" id="IPR036397">
    <property type="entry name" value="RNaseH_sf"/>
</dbReference>
<evidence type="ECO:0008006" key="3">
    <source>
        <dbReference type="Google" id="ProtNLM"/>
    </source>
</evidence>
<comment type="caution">
    <text evidence="1">The sequence shown here is derived from an EMBL/GenBank/DDBJ whole genome shotgun (WGS) entry which is preliminary data.</text>
</comment>
<organism evidence="1 2">
    <name type="scientific">Parnassius mnemosyne</name>
    <name type="common">clouded apollo</name>
    <dbReference type="NCBI Taxonomy" id="213953"/>
    <lineage>
        <taxon>Eukaryota</taxon>
        <taxon>Metazoa</taxon>
        <taxon>Ecdysozoa</taxon>
        <taxon>Arthropoda</taxon>
        <taxon>Hexapoda</taxon>
        <taxon>Insecta</taxon>
        <taxon>Pterygota</taxon>
        <taxon>Neoptera</taxon>
        <taxon>Endopterygota</taxon>
        <taxon>Lepidoptera</taxon>
        <taxon>Glossata</taxon>
        <taxon>Ditrysia</taxon>
        <taxon>Papilionoidea</taxon>
        <taxon>Papilionidae</taxon>
        <taxon>Parnassiinae</taxon>
        <taxon>Parnassini</taxon>
        <taxon>Parnassius</taxon>
        <taxon>Driopa</taxon>
    </lineage>
</organism>
<proteinExistence type="predicted"/>
<dbReference type="AlphaFoldDB" id="A0AAV1LBW0"/>
<name>A0AAV1LBW0_9NEOP</name>
<dbReference type="PANTHER" id="PTHR47326:SF1">
    <property type="entry name" value="HTH PSQ-TYPE DOMAIN-CONTAINING PROTEIN"/>
    <property type="match status" value="1"/>
</dbReference>
<reference evidence="1 2" key="1">
    <citation type="submission" date="2023-11" db="EMBL/GenBank/DDBJ databases">
        <authorList>
            <person name="Hedman E."/>
            <person name="Englund M."/>
            <person name="Stromberg M."/>
            <person name="Nyberg Akerstrom W."/>
            <person name="Nylinder S."/>
            <person name="Jareborg N."/>
            <person name="Kallberg Y."/>
            <person name="Kronander E."/>
        </authorList>
    </citation>
    <scope>NUCLEOTIDE SEQUENCE [LARGE SCALE GENOMIC DNA]</scope>
</reference>
<protein>
    <recommendedName>
        <fullName evidence="3">DUF4817 domain-containing protein</fullName>
    </recommendedName>
</protein>
<dbReference type="Pfam" id="PF13412">
    <property type="entry name" value="HTH_24"/>
    <property type="match status" value="1"/>
</dbReference>
<dbReference type="EMBL" id="CAVLGL010000087">
    <property type="protein sequence ID" value="CAK1592428.1"/>
    <property type="molecule type" value="Genomic_DNA"/>
</dbReference>
<dbReference type="Proteomes" id="UP001314205">
    <property type="component" value="Unassembled WGS sequence"/>
</dbReference>